<organism evidence="1 2">
    <name type="scientific">Caerostris extrusa</name>
    <name type="common">Bark spider</name>
    <name type="synonym">Caerostris bankana</name>
    <dbReference type="NCBI Taxonomy" id="172846"/>
    <lineage>
        <taxon>Eukaryota</taxon>
        <taxon>Metazoa</taxon>
        <taxon>Ecdysozoa</taxon>
        <taxon>Arthropoda</taxon>
        <taxon>Chelicerata</taxon>
        <taxon>Arachnida</taxon>
        <taxon>Araneae</taxon>
        <taxon>Araneomorphae</taxon>
        <taxon>Entelegynae</taxon>
        <taxon>Araneoidea</taxon>
        <taxon>Araneidae</taxon>
        <taxon>Caerostris</taxon>
    </lineage>
</organism>
<sequence>MTALNCFPMPIRNLLLKHQTSSSLMRWNQNLLLRPDPQILKIHSSANASTRGIVGVRLGKFRSHRVRVLLATEHS</sequence>
<proteinExistence type="predicted"/>
<keyword evidence="2" id="KW-1185">Reference proteome</keyword>
<name>A0AAV4XXD2_CAEEX</name>
<dbReference type="AlphaFoldDB" id="A0AAV4XXD2"/>
<protein>
    <submittedName>
        <fullName evidence="1">Uncharacterized protein</fullName>
    </submittedName>
</protein>
<gene>
    <name evidence="1" type="ORF">CEXT_226061</name>
</gene>
<evidence type="ECO:0000313" key="1">
    <source>
        <dbReference type="EMBL" id="GIY99657.1"/>
    </source>
</evidence>
<dbReference type="Proteomes" id="UP001054945">
    <property type="component" value="Unassembled WGS sequence"/>
</dbReference>
<reference evidence="1 2" key="1">
    <citation type="submission" date="2021-06" db="EMBL/GenBank/DDBJ databases">
        <title>Caerostris extrusa draft genome.</title>
        <authorList>
            <person name="Kono N."/>
            <person name="Arakawa K."/>
        </authorList>
    </citation>
    <scope>NUCLEOTIDE SEQUENCE [LARGE SCALE GENOMIC DNA]</scope>
</reference>
<dbReference type="EMBL" id="BPLR01001074">
    <property type="protein sequence ID" value="GIY99657.1"/>
    <property type="molecule type" value="Genomic_DNA"/>
</dbReference>
<comment type="caution">
    <text evidence="1">The sequence shown here is derived from an EMBL/GenBank/DDBJ whole genome shotgun (WGS) entry which is preliminary data.</text>
</comment>
<evidence type="ECO:0000313" key="2">
    <source>
        <dbReference type="Proteomes" id="UP001054945"/>
    </source>
</evidence>
<accession>A0AAV4XXD2</accession>